<keyword evidence="14 17" id="KW-0418">Kinase</keyword>
<dbReference type="GO" id="GO:0046872">
    <property type="term" value="F:metal ion binding"/>
    <property type="evidence" value="ECO:0007669"/>
    <property type="project" value="UniProtKB-KW"/>
</dbReference>
<feature type="domain" description="PEP-utilising enzyme C-terminal" evidence="23">
    <location>
        <begin position="286"/>
        <end position="555"/>
    </location>
</feature>
<feature type="active site" description="Tele-phosphohistidine intermediate" evidence="18">
    <location>
        <position position="220"/>
    </location>
</feature>
<keyword evidence="9 17" id="KW-0963">Cytoplasm</keyword>
<evidence type="ECO:0000256" key="15">
    <source>
        <dbReference type="ARBA" id="ARBA00022842"/>
    </source>
</evidence>
<dbReference type="InterPro" id="IPR008279">
    <property type="entry name" value="PEP-util_enz_mobile_dom"/>
</dbReference>
<evidence type="ECO:0000313" key="26">
    <source>
        <dbReference type="Proteomes" id="UP000620591"/>
    </source>
</evidence>
<evidence type="ECO:0000256" key="19">
    <source>
        <dbReference type="PIRSR" id="PIRSR000732-2"/>
    </source>
</evidence>
<dbReference type="InterPro" id="IPR008731">
    <property type="entry name" value="PTS_EIN"/>
</dbReference>
<keyword evidence="10 17" id="KW-0762">Sugar transport</keyword>
<dbReference type="SUPFAM" id="SSF47831">
    <property type="entry name" value="Enzyme I of the PEP:sugar phosphotransferase system HPr-binding (sub)domain"/>
    <property type="match status" value="1"/>
</dbReference>
<dbReference type="GO" id="GO:0008965">
    <property type="term" value="F:phosphoenolpyruvate-protein phosphotransferase activity"/>
    <property type="evidence" value="ECO:0007669"/>
    <property type="project" value="UniProtKB-EC"/>
</dbReference>
<dbReference type="InterPro" id="IPR040442">
    <property type="entry name" value="Pyrv_kinase-like_dom_sf"/>
</dbReference>
<evidence type="ECO:0000256" key="12">
    <source>
        <dbReference type="ARBA" id="ARBA00022683"/>
    </source>
</evidence>
<evidence type="ECO:0000259" key="22">
    <source>
        <dbReference type="Pfam" id="PF00391"/>
    </source>
</evidence>
<dbReference type="EMBL" id="JACTVM010000003">
    <property type="protein sequence ID" value="MBC9226821.1"/>
    <property type="molecule type" value="Genomic_DNA"/>
</dbReference>
<dbReference type="NCBIfam" id="TIGR01417">
    <property type="entry name" value="PTS_I_fam"/>
    <property type="match status" value="1"/>
</dbReference>
<dbReference type="PROSITE" id="PS00370">
    <property type="entry name" value="PEP_ENZYMES_PHOS_SITE"/>
    <property type="match status" value="1"/>
</dbReference>
<evidence type="ECO:0000256" key="21">
    <source>
        <dbReference type="SAM" id="MobiDB-lite"/>
    </source>
</evidence>
<evidence type="ECO:0000256" key="7">
    <source>
        <dbReference type="ARBA" id="ARBA00016544"/>
    </source>
</evidence>
<sequence>MWFRVTLTWSFLVLCLIRRNVKAPLCGRSRAGYRRRVTSLYSGTAVVPGIGVGPAVRPAPRPTAPENEPAGDPSATTVAFGSAAAEVAQRLRARSDAASGAASEVLAATAALAEDRGLATFVTKHAAAGAGPATATSKAIDELAAMFTAAGGLMAERVTDLYDVRDRIVAELLHLPEPGIPVPDEPVVLLAEDLAPADTAGLDPTKIVAIATELGGSTSHTAIIARQLGIPCVVAVTDLKEVPAGGRVAVDGTAGTVTVDPDEDQINALIEQDRRSREAAEGWSGPGRTSDGHPVQILANVQDGPGARVAAEQPIEGVGLFRTELLFLERTTEPSVEEQAELYSAVFEAMGDKKVIVRTLDAGSDKPLAFATQPDEPNPALGVRGLRIGLADPGILDRQLDGIAAARERTSADVRVMAPMVTTEAEAQWFAERVRARGMLAGIMIETPSTVLLADRLFRHLDFVSIGTNDLSQYTFAADRMAPTLSNLTDPWQPALLASIKLVADAGRRAGKPVGVCGEAAAHPLLACVLTGLGVTSLSCAATAVRAVGARLSQVTFAQCEEAAAAALEATDNLTAAKAAKDVLQPA</sequence>
<comment type="similarity">
    <text evidence="5 17">Belongs to the PEP-utilizing enzyme family.</text>
</comment>
<dbReference type="PANTHER" id="PTHR46244">
    <property type="entry name" value="PHOSPHOENOLPYRUVATE-PROTEIN PHOSPHOTRANSFERASE"/>
    <property type="match status" value="1"/>
</dbReference>
<evidence type="ECO:0000313" key="25">
    <source>
        <dbReference type="EMBL" id="MBC9226821.1"/>
    </source>
</evidence>
<keyword evidence="12 17" id="KW-0598">Phosphotransferase system</keyword>
<keyword evidence="8 17" id="KW-0813">Transport</keyword>
<evidence type="ECO:0000256" key="20">
    <source>
        <dbReference type="PIRSR" id="PIRSR000732-3"/>
    </source>
</evidence>
<dbReference type="InterPro" id="IPR006318">
    <property type="entry name" value="PTS_EI-like"/>
</dbReference>
<dbReference type="Pfam" id="PF00391">
    <property type="entry name" value="PEP-utilizers"/>
    <property type="match status" value="1"/>
</dbReference>
<feature type="domain" description="PEP-utilising enzyme mobile" evidence="22">
    <location>
        <begin position="184"/>
        <end position="255"/>
    </location>
</feature>
<dbReference type="Gene3D" id="3.20.20.60">
    <property type="entry name" value="Phosphoenolpyruvate-binding domains"/>
    <property type="match status" value="1"/>
</dbReference>
<dbReference type="Gene3D" id="3.50.30.10">
    <property type="entry name" value="Phosphohistidine domain"/>
    <property type="match status" value="1"/>
</dbReference>
<feature type="binding site" evidence="19">
    <location>
        <position position="322"/>
    </location>
    <ligand>
        <name>phosphoenolpyruvate</name>
        <dbReference type="ChEBI" id="CHEBI:58702"/>
    </ligand>
</feature>
<keyword evidence="13 17" id="KW-0479">Metal-binding</keyword>
<feature type="binding site" evidence="19">
    <location>
        <position position="358"/>
    </location>
    <ligand>
        <name>phosphoenolpyruvate</name>
        <dbReference type="ChEBI" id="CHEBI:58702"/>
    </ligand>
</feature>
<dbReference type="AlphaFoldDB" id="A0A8I0K0W6"/>
<comment type="catalytic activity">
    <reaction evidence="1 17">
        <text>L-histidyl-[protein] + phosphoenolpyruvate = N(pros)-phospho-L-histidyl-[protein] + pyruvate</text>
        <dbReference type="Rhea" id="RHEA:23880"/>
        <dbReference type="Rhea" id="RHEA-COMP:9745"/>
        <dbReference type="Rhea" id="RHEA-COMP:9746"/>
        <dbReference type="ChEBI" id="CHEBI:15361"/>
        <dbReference type="ChEBI" id="CHEBI:29979"/>
        <dbReference type="ChEBI" id="CHEBI:58702"/>
        <dbReference type="ChEBI" id="CHEBI:64837"/>
        <dbReference type="EC" id="2.7.3.9"/>
    </reaction>
</comment>
<dbReference type="GO" id="GO:0009401">
    <property type="term" value="P:phosphoenolpyruvate-dependent sugar phosphotransferase system"/>
    <property type="evidence" value="ECO:0007669"/>
    <property type="project" value="UniProtKB-KW"/>
</dbReference>
<keyword evidence="15 17" id="KW-0460">Magnesium</keyword>
<feature type="region of interest" description="Disordered" evidence="21">
    <location>
        <begin position="273"/>
        <end position="294"/>
    </location>
</feature>
<evidence type="ECO:0000256" key="17">
    <source>
        <dbReference type="PIRNR" id="PIRNR000732"/>
    </source>
</evidence>
<evidence type="ECO:0000256" key="8">
    <source>
        <dbReference type="ARBA" id="ARBA00022448"/>
    </source>
</evidence>
<dbReference type="InterPro" id="IPR024692">
    <property type="entry name" value="PTS_EI"/>
</dbReference>
<evidence type="ECO:0000259" key="24">
    <source>
        <dbReference type="Pfam" id="PF05524"/>
    </source>
</evidence>
<evidence type="ECO:0000256" key="13">
    <source>
        <dbReference type="ARBA" id="ARBA00022723"/>
    </source>
</evidence>
<evidence type="ECO:0000256" key="4">
    <source>
        <dbReference type="ARBA" id="ARBA00004496"/>
    </source>
</evidence>
<dbReference type="InterPro" id="IPR023151">
    <property type="entry name" value="PEP_util_CS"/>
</dbReference>
<feature type="domain" description="Phosphotransferase system enzyme I N-terminal" evidence="24">
    <location>
        <begin position="43"/>
        <end position="157"/>
    </location>
</feature>
<evidence type="ECO:0000256" key="6">
    <source>
        <dbReference type="ARBA" id="ARBA00012232"/>
    </source>
</evidence>
<comment type="subcellular location">
    <subcellularLocation>
        <location evidence="4 17">Cytoplasm</location>
    </subcellularLocation>
</comment>
<dbReference type="EC" id="2.7.3.9" evidence="6 17"/>
<accession>A0A8I0K0W6</accession>
<evidence type="ECO:0000256" key="14">
    <source>
        <dbReference type="ARBA" id="ARBA00022777"/>
    </source>
</evidence>
<comment type="cofactor">
    <cofactor evidence="2 17 20">
        <name>Mg(2+)</name>
        <dbReference type="ChEBI" id="CHEBI:18420"/>
    </cofactor>
</comment>
<dbReference type="SUPFAM" id="SSF52009">
    <property type="entry name" value="Phosphohistidine domain"/>
    <property type="match status" value="1"/>
</dbReference>
<dbReference type="InterPro" id="IPR018274">
    <property type="entry name" value="PEP_util_AS"/>
</dbReference>
<dbReference type="InterPro" id="IPR000121">
    <property type="entry name" value="PEP_util_C"/>
</dbReference>
<comment type="function">
    <text evidence="3 17">General (non sugar-specific) component of the phosphoenolpyruvate-dependent sugar phosphotransferase system (sugar PTS). This major carbohydrate active-transport system catalyzes the phosphorylation of incoming sugar substrates concomitantly with their translocation across the cell membrane. Enzyme I transfers the phosphoryl group from phosphoenolpyruvate (PEP) to the phosphoryl carrier protein (HPr).</text>
</comment>
<dbReference type="InterPro" id="IPR036618">
    <property type="entry name" value="PtsI_HPr-bd_sf"/>
</dbReference>
<evidence type="ECO:0000259" key="23">
    <source>
        <dbReference type="Pfam" id="PF02896"/>
    </source>
</evidence>
<dbReference type="PRINTS" id="PR01736">
    <property type="entry name" value="PHPHTRNFRASE"/>
</dbReference>
<proteinExistence type="inferred from homology"/>
<keyword evidence="25" id="KW-0670">Pyruvate</keyword>
<feature type="active site" description="Proton donor" evidence="18">
    <location>
        <position position="517"/>
    </location>
</feature>
<evidence type="ECO:0000256" key="11">
    <source>
        <dbReference type="ARBA" id="ARBA00022679"/>
    </source>
</evidence>
<feature type="binding site" evidence="20">
    <location>
        <position position="470"/>
    </location>
    <ligand>
        <name>Mg(2+)</name>
        <dbReference type="ChEBI" id="CHEBI:18420"/>
    </ligand>
</feature>
<dbReference type="Pfam" id="PF02896">
    <property type="entry name" value="PEP-utilizers_C"/>
    <property type="match status" value="1"/>
</dbReference>
<feature type="binding site" evidence="19">
    <location>
        <begin position="469"/>
        <end position="470"/>
    </location>
    <ligand>
        <name>phosphoenolpyruvate</name>
        <dbReference type="ChEBI" id="CHEBI:58702"/>
    </ligand>
</feature>
<evidence type="ECO:0000256" key="10">
    <source>
        <dbReference type="ARBA" id="ARBA00022597"/>
    </source>
</evidence>
<comment type="caution">
    <text evidence="25">The sequence shown here is derived from an EMBL/GenBank/DDBJ whole genome shotgun (WGS) entry which is preliminary data.</text>
</comment>
<feature type="binding site" evidence="20">
    <location>
        <position position="446"/>
    </location>
    <ligand>
        <name>Mg(2+)</name>
        <dbReference type="ChEBI" id="CHEBI:18420"/>
    </ligand>
</feature>
<protein>
    <recommendedName>
        <fullName evidence="7 17">Phosphoenolpyruvate-protein phosphotransferase</fullName>
        <ecNumber evidence="6 17">2.7.3.9</ecNumber>
    </recommendedName>
    <alternativeName>
        <fullName evidence="16 17">Phosphotransferase system, enzyme I</fullName>
    </alternativeName>
</protein>
<dbReference type="InterPro" id="IPR015813">
    <property type="entry name" value="Pyrv/PenolPyrv_kinase-like_dom"/>
</dbReference>
<evidence type="ECO:0000256" key="16">
    <source>
        <dbReference type="ARBA" id="ARBA00033235"/>
    </source>
</evidence>
<evidence type="ECO:0000256" key="5">
    <source>
        <dbReference type="ARBA" id="ARBA00007837"/>
    </source>
</evidence>
<dbReference type="Gene3D" id="1.10.274.10">
    <property type="entry name" value="PtsI, HPr-binding domain"/>
    <property type="match status" value="1"/>
</dbReference>
<evidence type="ECO:0000256" key="2">
    <source>
        <dbReference type="ARBA" id="ARBA00001946"/>
    </source>
</evidence>
<dbReference type="InterPro" id="IPR036637">
    <property type="entry name" value="Phosphohistidine_dom_sf"/>
</dbReference>
<dbReference type="PIRSF" id="PIRSF000732">
    <property type="entry name" value="PTS_enzyme_I"/>
    <property type="match status" value="1"/>
</dbReference>
<dbReference type="Pfam" id="PF05524">
    <property type="entry name" value="PEP-utilisers_N"/>
    <property type="match status" value="1"/>
</dbReference>
<evidence type="ECO:0000256" key="18">
    <source>
        <dbReference type="PIRSR" id="PIRSR000732-1"/>
    </source>
</evidence>
<evidence type="ECO:0000256" key="3">
    <source>
        <dbReference type="ARBA" id="ARBA00002728"/>
    </source>
</evidence>
<organism evidence="25 26">
    <name type="scientific">Aeromicrobium senzhongii</name>
    <dbReference type="NCBI Taxonomy" id="2663859"/>
    <lineage>
        <taxon>Bacteria</taxon>
        <taxon>Bacillati</taxon>
        <taxon>Actinomycetota</taxon>
        <taxon>Actinomycetes</taxon>
        <taxon>Propionibacteriales</taxon>
        <taxon>Nocardioidaceae</taxon>
        <taxon>Aeromicrobium</taxon>
    </lineage>
</organism>
<dbReference type="PANTHER" id="PTHR46244:SF3">
    <property type="entry name" value="PHOSPHOENOLPYRUVATE-PROTEIN PHOSPHOTRANSFERASE"/>
    <property type="match status" value="1"/>
</dbReference>
<dbReference type="InterPro" id="IPR050499">
    <property type="entry name" value="PEP-utilizing_PTS_enzyme"/>
</dbReference>
<evidence type="ECO:0000256" key="9">
    <source>
        <dbReference type="ARBA" id="ARBA00022490"/>
    </source>
</evidence>
<gene>
    <name evidence="25" type="primary">ptsP</name>
    <name evidence="25" type="ORF">IBG24_10875</name>
</gene>
<dbReference type="Proteomes" id="UP000620591">
    <property type="component" value="Unassembled WGS sequence"/>
</dbReference>
<evidence type="ECO:0000256" key="1">
    <source>
        <dbReference type="ARBA" id="ARBA00000683"/>
    </source>
</evidence>
<feature type="binding site" evidence="19">
    <location>
        <position position="480"/>
    </location>
    <ligand>
        <name>phosphoenolpyruvate</name>
        <dbReference type="ChEBI" id="CHEBI:58702"/>
    </ligand>
</feature>
<dbReference type="GO" id="GO:0005737">
    <property type="term" value="C:cytoplasm"/>
    <property type="evidence" value="ECO:0007669"/>
    <property type="project" value="UniProtKB-SubCell"/>
</dbReference>
<reference evidence="25" key="1">
    <citation type="submission" date="2020-09" db="EMBL/GenBank/DDBJ databases">
        <title>Novel species in genus Aeromicrobium.</title>
        <authorList>
            <person name="Zhang G."/>
        </authorList>
    </citation>
    <scope>NUCLEOTIDE SEQUENCE</scope>
    <source>
        <strain evidence="25">Zg-636</strain>
    </source>
</reference>
<keyword evidence="11 17" id="KW-0808">Transferase</keyword>
<dbReference type="SUPFAM" id="SSF51621">
    <property type="entry name" value="Phosphoenolpyruvate/pyruvate domain"/>
    <property type="match status" value="1"/>
</dbReference>
<dbReference type="GO" id="GO:0016301">
    <property type="term" value="F:kinase activity"/>
    <property type="evidence" value="ECO:0007669"/>
    <property type="project" value="UniProtKB-KW"/>
</dbReference>
<dbReference type="PROSITE" id="PS00742">
    <property type="entry name" value="PEP_ENZYMES_2"/>
    <property type="match status" value="1"/>
</dbReference>
<name>A0A8I0K0W6_9ACTN</name>